<feature type="transmembrane region" description="Helical" evidence="19">
    <location>
        <begin position="299"/>
        <end position="323"/>
    </location>
</feature>
<dbReference type="GO" id="GO:0050803">
    <property type="term" value="P:regulation of synapse structure or activity"/>
    <property type="evidence" value="ECO:0007669"/>
    <property type="project" value="TreeGrafter"/>
</dbReference>
<evidence type="ECO:0000256" key="17">
    <source>
        <dbReference type="ARBA" id="ARBA00023329"/>
    </source>
</evidence>
<dbReference type="GO" id="GO:0005886">
    <property type="term" value="C:plasma membrane"/>
    <property type="evidence" value="ECO:0007669"/>
    <property type="project" value="UniProtKB-SubCell"/>
</dbReference>
<evidence type="ECO:0000313" key="20">
    <source>
        <dbReference type="EMBL" id="KAG9352683.1"/>
    </source>
</evidence>
<sequence length="672" mass="73457">MGIELGWCRVMERKQKTGEVIEMTEDGRPSETKEKKPPLLDITCCGLPRRYIIAVMSGLGFCISFGIRCNLGVAIVGMVNNSTYHQGGKIIIKEKAKFNWDPETVGMIHGSFFWGYIVTQIPGGYISSRLAANRVFGAAILLTSTLNMLIPSAARVHYGCVMFVRILQGLVEAARTREGERVQGWGGANAQRHRVWSDLPSMPWDLEQMGPAVGEESLSHHLLLWFLCWRGDRHASGRDFGAIFRMVLRLLFVCPAVHPTITDEERSYIEESIGESAKLLGPAEKYKTPWRKFFTSMPVYAIIVANFCRSWTFYLLLISQPAYFEEVFGFEISKVGMLSALPHLVMTIIVPIGGQIADFLRSKNILSTTMVRKIMNCGGFGMEATLLLVVGYSHSKGMAISFLVLAVGFSGFAISVDSEGSLGSRQISAQGLPPSPNKNAASGPGSGRALARASSSTIYRPAERSGLGQGTRWNGAAVLFYNGQRALQPSSAPAPPGSIIHTPERGFHSGFNVNHLDIAPRYASILMGISNGVGTLSGMVCPLIVGAMTKNKTREEWQYVFLIAALVHYGGVIFYGLFASGEKQPWADPEQTSEEKCGFIDEDELAEETGDITQSYGALGGPAKTYGATTQLNGGWPNGWEKKEEYVQEAIAQSEVDSAVKGEIYSDHGERK</sequence>
<evidence type="ECO:0000256" key="7">
    <source>
        <dbReference type="ARBA" id="ARBA00022692"/>
    </source>
</evidence>
<dbReference type="Gene3D" id="1.20.1250.20">
    <property type="entry name" value="MFS general substrate transporter like domains"/>
    <property type="match status" value="2"/>
</dbReference>
<feature type="compositionally biased region" description="Low complexity" evidence="18">
    <location>
        <begin position="440"/>
        <end position="449"/>
    </location>
</feature>
<dbReference type="OrthoDB" id="2985014at2759"/>
<accession>A0A8T2PH72</accession>
<dbReference type="GO" id="GO:0015297">
    <property type="term" value="F:antiporter activity"/>
    <property type="evidence" value="ECO:0007669"/>
    <property type="project" value="UniProtKB-KW"/>
</dbReference>
<feature type="transmembrane region" description="Helical" evidence="19">
    <location>
        <begin position="398"/>
        <end position="416"/>
    </location>
</feature>
<evidence type="ECO:0000256" key="8">
    <source>
        <dbReference type="ARBA" id="ARBA00022775"/>
    </source>
</evidence>
<keyword evidence="11" id="KW-0770">Synapse</keyword>
<comment type="caution">
    <text evidence="20">The sequence shown here is derived from an EMBL/GenBank/DDBJ whole genome shotgun (WGS) entry which is preliminary data.</text>
</comment>
<dbReference type="InterPro" id="IPR036259">
    <property type="entry name" value="MFS_trans_sf"/>
</dbReference>
<keyword evidence="21" id="KW-1185">Reference proteome</keyword>
<evidence type="ECO:0000256" key="12">
    <source>
        <dbReference type="ARBA" id="ARBA00023053"/>
    </source>
</evidence>
<keyword evidence="17" id="KW-0968">Cytoplasmic vesicle</keyword>
<feature type="transmembrane region" description="Helical" evidence="19">
    <location>
        <begin position="557"/>
        <end position="578"/>
    </location>
</feature>
<feature type="transmembrane region" description="Helical" evidence="19">
    <location>
        <begin position="374"/>
        <end position="392"/>
    </location>
</feature>
<evidence type="ECO:0000256" key="1">
    <source>
        <dbReference type="ARBA" id="ARBA00004432"/>
    </source>
</evidence>
<protein>
    <recommendedName>
        <fullName evidence="22">Solute carrier family 17 member 6</fullName>
    </recommendedName>
</protein>
<keyword evidence="5" id="KW-1003">Cell membrane</keyword>
<keyword evidence="7 19" id="KW-0812">Transmembrane</keyword>
<keyword evidence="9" id="KW-0769">Symport</keyword>
<evidence type="ECO:0000256" key="10">
    <source>
        <dbReference type="ARBA" id="ARBA00022989"/>
    </source>
</evidence>
<proteinExistence type="predicted"/>
<dbReference type="InterPro" id="IPR011701">
    <property type="entry name" value="MFS"/>
</dbReference>
<keyword evidence="6" id="KW-0592">Phosphate transport</keyword>
<dbReference type="SUPFAM" id="SSF103473">
    <property type="entry name" value="MFS general substrate transporter"/>
    <property type="match status" value="3"/>
</dbReference>
<keyword evidence="15" id="KW-0325">Glycoprotein</keyword>
<dbReference type="AlphaFoldDB" id="A0A8T2PH72"/>
<keyword evidence="16" id="KW-0739">Sodium transport</keyword>
<dbReference type="Pfam" id="PF07690">
    <property type="entry name" value="MFS_1"/>
    <property type="match status" value="2"/>
</dbReference>
<name>A0A8T2PH72_9TELE</name>
<feature type="transmembrane region" description="Helical" evidence="19">
    <location>
        <begin position="525"/>
        <end position="545"/>
    </location>
</feature>
<evidence type="ECO:0000256" key="19">
    <source>
        <dbReference type="SAM" id="Phobius"/>
    </source>
</evidence>
<evidence type="ECO:0000256" key="13">
    <source>
        <dbReference type="ARBA" id="ARBA00023065"/>
    </source>
</evidence>
<evidence type="ECO:0000256" key="3">
    <source>
        <dbReference type="ARBA" id="ARBA00022448"/>
    </source>
</evidence>
<evidence type="ECO:0000256" key="9">
    <source>
        <dbReference type="ARBA" id="ARBA00022847"/>
    </source>
</evidence>
<keyword evidence="12" id="KW-0915">Sodium</keyword>
<keyword evidence="13" id="KW-0406">Ion transport</keyword>
<gene>
    <name evidence="20" type="ORF">JZ751_021097</name>
</gene>
<keyword evidence="10 19" id="KW-1133">Transmembrane helix</keyword>
<dbReference type="FunFam" id="1.20.1250.20:FF:000003">
    <property type="entry name" value="Solute carrier family 17 member 3"/>
    <property type="match status" value="1"/>
</dbReference>
<feature type="non-terminal residue" evidence="20">
    <location>
        <position position="672"/>
    </location>
</feature>
<feature type="region of interest" description="Disordered" evidence="18">
    <location>
        <begin position="425"/>
        <end position="449"/>
    </location>
</feature>
<feature type="transmembrane region" description="Helical" evidence="19">
    <location>
        <begin position="335"/>
        <end position="353"/>
    </location>
</feature>
<dbReference type="GO" id="GO:0030672">
    <property type="term" value="C:synaptic vesicle membrane"/>
    <property type="evidence" value="ECO:0007669"/>
    <property type="project" value="UniProtKB-SubCell"/>
</dbReference>
<evidence type="ECO:0008006" key="22">
    <source>
        <dbReference type="Google" id="ProtNLM"/>
    </source>
</evidence>
<evidence type="ECO:0000256" key="2">
    <source>
        <dbReference type="ARBA" id="ARBA00004651"/>
    </source>
</evidence>
<evidence type="ECO:0000256" key="16">
    <source>
        <dbReference type="ARBA" id="ARBA00023201"/>
    </source>
</evidence>
<comment type="subcellular location">
    <subcellularLocation>
        <location evidence="2">Cell membrane</location>
        <topology evidence="2">Multi-pass membrane protein</topology>
    </subcellularLocation>
    <subcellularLocation>
        <location evidence="1">Cytoplasmic vesicle</location>
        <location evidence="1">Secretory vesicle</location>
        <location evidence="1">Synaptic vesicle membrane</location>
    </subcellularLocation>
</comment>
<keyword evidence="4" id="KW-0050">Antiport</keyword>
<evidence type="ECO:0000256" key="6">
    <source>
        <dbReference type="ARBA" id="ARBA00022592"/>
    </source>
</evidence>
<dbReference type="GO" id="GO:0005326">
    <property type="term" value="F:neurotransmitter transmembrane transporter activity"/>
    <property type="evidence" value="ECO:0007669"/>
    <property type="project" value="TreeGrafter"/>
</dbReference>
<dbReference type="Proteomes" id="UP000824540">
    <property type="component" value="Unassembled WGS sequence"/>
</dbReference>
<dbReference type="GO" id="GO:0015293">
    <property type="term" value="F:symporter activity"/>
    <property type="evidence" value="ECO:0007669"/>
    <property type="project" value="UniProtKB-KW"/>
</dbReference>
<dbReference type="InterPro" id="IPR050382">
    <property type="entry name" value="MFS_Na/Anion_cotransporter"/>
</dbReference>
<dbReference type="GO" id="GO:0006814">
    <property type="term" value="P:sodium ion transport"/>
    <property type="evidence" value="ECO:0007669"/>
    <property type="project" value="UniProtKB-KW"/>
</dbReference>
<dbReference type="GO" id="GO:0035249">
    <property type="term" value="P:synaptic transmission, glutamatergic"/>
    <property type="evidence" value="ECO:0007669"/>
    <property type="project" value="TreeGrafter"/>
</dbReference>
<evidence type="ECO:0000313" key="21">
    <source>
        <dbReference type="Proteomes" id="UP000824540"/>
    </source>
</evidence>
<dbReference type="GO" id="GO:0005313">
    <property type="term" value="F:L-glutamate transmembrane transporter activity"/>
    <property type="evidence" value="ECO:0007669"/>
    <property type="project" value="TreeGrafter"/>
</dbReference>
<dbReference type="GO" id="GO:0060076">
    <property type="term" value="C:excitatory synapse"/>
    <property type="evidence" value="ECO:0007669"/>
    <property type="project" value="TreeGrafter"/>
</dbReference>
<evidence type="ECO:0000256" key="18">
    <source>
        <dbReference type="SAM" id="MobiDB-lite"/>
    </source>
</evidence>
<evidence type="ECO:0000256" key="4">
    <source>
        <dbReference type="ARBA" id="ARBA00022449"/>
    </source>
</evidence>
<evidence type="ECO:0000256" key="15">
    <source>
        <dbReference type="ARBA" id="ARBA00023180"/>
    </source>
</evidence>
<keyword evidence="14 19" id="KW-0472">Membrane</keyword>
<evidence type="ECO:0000256" key="14">
    <source>
        <dbReference type="ARBA" id="ARBA00023136"/>
    </source>
</evidence>
<evidence type="ECO:0000256" key="5">
    <source>
        <dbReference type="ARBA" id="ARBA00022475"/>
    </source>
</evidence>
<dbReference type="PANTHER" id="PTHR11662">
    <property type="entry name" value="SOLUTE CARRIER FAMILY 17"/>
    <property type="match status" value="1"/>
</dbReference>
<reference evidence="20" key="1">
    <citation type="thesis" date="2021" institute="BYU ScholarsArchive" country="Provo, UT, USA">
        <title>Applications of and Algorithms for Genome Assembly and Genomic Analyses with an Emphasis on Marine Teleosts.</title>
        <authorList>
            <person name="Pickett B.D."/>
        </authorList>
    </citation>
    <scope>NUCLEOTIDE SEQUENCE</scope>
    <source>
        <strain evidence="20">HI-2016</strain>
    </source>
</reference>
<dbReference type="GO" id="GO:0098700">
    <property type="term" value="P:neurotransmitter loading into synaptic vesicle"/>
    <property type="evidence" value="ECO:0007669"/>
    <property type="project" value="TreeGrafter"/>
</dbReference>
<dbReference type="GO" id="GO:0006817">
    <property type="term" value="P:phosphate ion transport"/>
    <property type="evidence" value="ECO:0007669"/>
    <property type="project" value="UniProtKB-KW"/>
</dbReference>
<keyword evidence="3" id="KW-0813">Transport</keyword>
<evidence type="ECO:0000256" key="11">
    <source>
        <dbReference type="ARBA" id="ARBA00023018"/>
    </source>
</evidence>
<dbReference type="PANTHER" id="PTHR11662:SF201">
    <property type="entry name" value="VESICULAR GLUTAMATE TRANSPORTER 2"/>
    <property type="match status" value="1"/>
</dbReference>
<keyword evidence="8" id="KW-0532">Neurotransmitter transport</keyword>
<dbReference type="EMBL" id="JAFBMS010000005">
    <property type="protein sequence ID" value="KAG9352683.1"/>
    <property type="molecule type" value="Genomic_DNA"/>
</dbReference>
<organism evidence="20 21">
    <name type="scientific">Albula glossodonta</name>
    <name type="common">roundjaw bonefish</name>
    <dbReference type="NCBI Taxonomy" id="121402"/>
    <lineage>
        <taxon>Eukaryota</taxon>
        <taxon>Metazoa</taxon>
        <taxon>Chordata</taxon>
        <taxon>Craniata</taxon>
        <taxon>Vertebrata</taxon>
        <taxon>Euteleostomi</taxon>
        <taxon>Actinopterygii</taxon>
        <taxon>Neopterygii</taxon>
        <taxon>Teleostei</taxon>
        <taxon>Albuliformes</taxon>
        <taxon>Albulidae</taxon>
        <taxon>Albula</taxon>
    </lineage>
</organism>